<feature type="domain" description="FecR N-terminal" evidence="2">
    <location>
        <begin position="24"/>
        <end position="64"/>
    </location>
</feature>
<keyword evidence="3" id="KW-0812">Transmembrane</keyword>
<dbReference type="PANTHER" id="PTHR30273">
    <property type="entry name" value="PERIPLASMIC SIGNAL SENSOR AND SIGMA FACTOR ACTIVATOR FECR-RELATED"/>
    <property type="match status" value="1"/>
</dbReference>
<sequence length="327" mass="35394">MMVSAEKAGTSAGDKTRQRKLRADAVDWLLRLQDQPDDPMLRAQFDAWLAKDSARGEIFERARRAMGDASHLLKNDLDFAQRATHKPLLRARNVATALLLTLGASAAFLAADGPMRLRADVITDTGQKQTLTLADGSKVELNAASAIAIDLEPNERRIRLLRGQAYFEVAADPARPFVVEAGNATTTALGTAFDINLSQDATQVTVTEHAVLVASLSDGASRRLPENNQLSYDGDGRLGTVEPADPSIATAWRQGRIVFDNRPLSDVVEDIGRYIPGRIVIVQSDLADKKISGSLDLGEPQAALESFAEAIGIKVTRLGPYLTILRQ</sequence>
<dbReference type="Gene3D" id="2.60.120.1440">
    <property type="match status" value="1"/>
</dbReference>
<evidence type="ECO:0000259" key="1">
    <source>
        <dbReference type="Pfam" id="PF04773"/>
    </source>
</evidence>
<proteinExistence type="predicted"/>
<dbReference type="RefSeq" id="WP_306839241.1">
    <property type="nucleotide sequence ID" value="NZ_JAUSRF010000021.1"/>
</dbReference>
<dbReference type="InterPro" id="IPR032623">
    <property type="entry name" value="FecR_N"/>
</dbReference>
<dbReference type="InterPro" id="IPR006860">
    <property type="entry name" value="FecR"/>
</dbReference>
<dbReference type="Pfam" id="PF04773">
    <property type="entry name" value="FecR"/>
    <property type="match status" value="1"/>
</dbReference>
<protein>
    <submittedName>
        <fullName evidence="3">Transmembrane sensor</fullName>
    </submittedName>
</protein>
<evidence type="ECO:0000313" key="4">
    <source>
        <dbReference type="Proteomes" id="UP001241472"/>
    </source>
</evidence>
<evidence type="ECO:0000259" key="2">
    <source>
        <dbReference type="Pfam" id="PF16220"/>
    </source>
</evidence>
<gene>
    <name evidence="3" type="ORF">J2T09_004806</name>
</gene>
<comment type="caution">
    <text evidence="3">The sequence shown here is derived from an EMBL/GenBank/DDBJ whole genome shotgun (WGS) entry which is preliminary data.</text>
</comment>
<dbReference type="PIRSF" id="PIRSF018266">
    <property type="entry name" value="FecR"/>
    <property type="match status" value="1"/>
</dbReference>
<dbReference type="Pfam" id="PF16220">
    <property type="entry name" value="DUF4880"/>
    <property type="match status" value="1"/>
</dbReference>
<accession>A0ABT9PZW6</accession>
<dbReference type="Proteomes" id="UP001241472">
    <property type="component" value="Unassembled WGS sequence"/>
</dbReference>
<dbReference type="EMBL" id="JAUSRF010000021">
    <property type="protein sequence ID" value="MDP9840026.1"/>
    <property type="molecule type" value="Genomic_DNA"/>
</dbReference>
<keyword evidence="4" id="KW-1185">Reference proteome</keyword>
<dbReference type="Gene3D" id="3.55.50.30">
    <property type="match status" value="1"/>
</dbReference>
<evidence type="ECO:0000313" key="3">
    <source>
        <dbReference type="EMBL" id="MDP9840026.1"/>
    </source>
</evidence>
<organism evidence="3 4">
    <name type="scientific">Neorhizobium huautlense</name>
    <dbReference type="NCBI Taxonomy" id="67774"/>
    <lineage>
        <taxon>Bacteria</taxon>
        <taxon>Pseudomonadati</taxon>
        <taxon>Pseudomonadota</taxon>
        <taxon>Alphaproteobacteria</taxon>
        <taxon>Hyphomicrobiales</taxon>
        <taxon>Rhizobiaceae</taxon>
        <taxon>Rhizobium/Agrobacterium group</taxon>
        <taxon>Neorhizobium</taxon>
    </lineage>
</organism>
<keyword evidence="3" id="KW-0472">Membrane</keyword>
<reference evidence="3 4" key="1">
    <citation type="submission" date="2023-07" db="EMBL/GenBank/DDBJ databases">
        <title>Sorghum-associated microbial communities from plants grown in Nebraska, USA.</title>
        <authorList>
            <person name="Schachtman D."/>
        </authorList>
    </citation>
    <scope>NUCLEOTIDE SEQUENCE [LARGE SCALE GENOMIC DNA]</scope>
    <source>
        <strain evidence="3 4">DS1307</strain>
    </source>
</reference>
<name>A0ABT9PZW6_9HYPH</name>
<dbReference type="InterPro" id="IPR012373">
    <property type="entry name" value="Ferrdict_sens_TM"/>
</dbReference>
<dbReference type="PANTHER" id="PTHR30273:SF2">
    <property type="entry name" value="PROTEIN FECR"/>
    <property type="match status" value="1"/>
</dbReference>
<feature type="domain" description="FecR protein" evidence="1">
    <location>
        <begin position="120"/>
        <end position="211"/>
    </location>
</feature>